<proteinExistence type="predicted"/>
<reference evidence="1 2" key="1">
    <citation type="submission" date="2015-10" db="EMBL/GenBank/DDBJ databases">
        <title>Chryseobacterium aquaticum genome.</title>
        <authorList>
            <person name="Newman J.D."/>
            <person name="Ferguson M.B."/>
            <person name="Miller J.R."/>
        </authorList>
    </citation>
    <scope>NUCLEOTIDE SEQUENCE [LARGE SCALE GENOMIC DNA]</scope>
    <source>
        <strain evidence="1 2">KCTC 12483</strain>
    </source>
</reference>
<dbReference type="PROSITE" id="PS51257">
    <property type="entry name" value="PROKAR_LIPOPROTEIN"/>
    <property type="match status" value="1"/>
</dbReference>
<keyword evidence="2" id="KW-1185">Reference proteome</keyword>
<evidence type="ECO:0008006" key="3">
    <source>
        <dbReference type="Google" id="ProtNLM"/>
    </source>
</evidence>
<dbReference type="OrthoDB" id="1445370at2"/>
<dbReference type="STRING" id="452084.AR438_02830"/>
<organism evidence="1 2">
    <name type="scientific">Chryseobacterium aquaticum</name>
    <dbReference type="NCBI Taxonomy" id="452084"/>
    <lineage>
        <taxon>Bacteria</taxon>
        <taxon>Pseudomonadati</taxon>
        <taxon>Bacteroidota</taxon>
        <taxon>Flavobacteriia</taxon>
        <taxon>Flavobacteriales</taxon>
        <taxon>Weeksellaceae</taxon>
        <taxon>Chryseobacterium group</taxon>
        <taxon>Chryseobacterium</taxon>
    </lineage>
</organism>
<dbReference type="AlphaFoldDB" id="A0A0Q3HX43"/>
<dbReference type="Proteomes" id="UP000051682">
    <property type="component" value="Unassembled WGS sequence"/>
</dbReference>
<accession>A0A0Q3HX43</accession>
<name>A0A0Q3HX43_9FLAO</name>
<evidence type="ECO:0000313" key="1">
    <source>
        <dbReference type="EMBL" id="KQK27157.1"/>
    </source>
</evidence>
<protein>
    <recommendedName>
        <fullName evidence="3">Lipoprotein</fullName>
    </recommendedName>
</protein>
<comment type="caution">
    <text evidence="1">The sequence shown here is derived from an EMBL/GenBank/DDBJ whole genome shotgun (WGS) entry which is preliminary data.</text>
</comment>
<dbReference type="EMBL" id="LLYZ01000002">
    <property type="protein sequence ID" value="KQK27157.1"/>
    <property type="molecule type" value="Genomic_DNA"/>
</dbReference>
<evidence type="ECO:0000313" key="2">
    <source>
        <dbReference type="Proteomes" id="UP000051682"/>
    </source>
</evidence>
<gene>
    <name evidence="1" type="ORF">AR438_02830</name>
</gene>
<dbReference type="RefSeq" id="WP_056011661.1">
    <property type="nucleotide sequence ID" value="NZ_LLYZ01000002.1"/>
</dbReference>
<sequence>MKKSSSVKLLFVTGILAACSQEKPKEQWGSEKKVYMRSDTTASYSRSHGFINGFLLYHAFRPYGMYSNGAYQRAGYYSDAISAKSNIGRSSYKGSVVRGGLGRSGFRASS</sequence>